<comment type="similarity">
    <text evidence="3 7">Belongs to the enoyl-CoA hydratase/isomerase family.</text>
</comment>
<evidence type="ECO:0000313" key="9">
    <source>
        <dbReference type="EMBL" id="KAK3171213.1"/>
    </source>
</evidence>
<evidence type="ECO:0000256" key="1">
    <source>
        <dbReference type="ARBA" id="ARBA00004275"/>
    </source>
</evidence>
<dbReference type="PANTHER" id="PTHR11941:SF158">
    <property type="entry name" value="ENOYL-COA HYDRATASE (AFU_ORTHOLOGUE AFUA_2G10650)"/>
    <property type="match status" value="1"/>
</dbReference>
<protein>
    <recommendedName>
        <fullName evidence="11">Enoyl-CoA hydratase</fullName>
    </recommendedName>
</protein>
<evidence type="ECO:0000256" key="7">
    <source>
        <dbReference type="RuleBase" id="RU003707"/>
    </source>
</evidence>
<sequence>MGRPSFQIPPPPTDFARLSFPNPHILLVTLSRPKSLNCINSAGNQELHAVWTWLDAEPSLRVGIVTGEGRAFCAGADLKEWNESQKPGATPRKPLSPSGFGGLSRRRGRKPVIAAVNGLAHGGGCEMIINCDIVLASPSAVFALPEAKRGLVALAGALPRLTRIVGRMRAMEMALTGRNVPAQEAKEWGLCNAVCTDGESVADVAVKWAEEICANSPDSIVVSKEGIELGWEGISAEEGSQRLVDGLFNKMLGGENMKEGVRAFVEKRRPKWGNSKL</sequence>
<keyword evidence="10" id="KW-1185">Reference proteome</keyword>
<dbReference type="GO" id="GO:0005739">
    <property type="term" value="C:mitochondrion"/>
    <property type="evidence" value="ECO:0007669"/>
    <property type="project" value="TreeGrafter"/>
</dbReference>
<dbReference type="EMBL" id="JASNWA010000008">
    <property type="protein sequence ID" value="KAK3171213.1"/>
    <property type="molecule type" value="Genomic_DNA"/>
</dbReference>
<keyword evidence="4" id="KW-0576">Peroxisome</keyword>
<dbReference type="CDD" id="cd06558">
    <property type="entry name" value="crotonase-like"/>
    <property type="match status" value="1"/>
</dbReference>
<reference evidence="9" key="1">
    <citation type="submission" date="2022-11" db="EMBL/GenBank/DDBJ databases">
        <title>Chromosomal genome sequence assembly and mating type (MAT) locus characterization of the leprose asexual lichenized fungus Lepraria neglecta (Nyl.) Erichsen.</title>
        <authorList>
            <person name="Allen J.L."/>
            <person name="Pfeffer B."/>
        </authorList>
    </citation>
    <scope>NUCLEOTIDE SEQUENCE</scope>
    <source>
        <strain evidence="9">Allen 5258</strain>
    </source>
</reference>
<accession>A0AAD9Z5R2</accession>
<dbReference type="InterPro" id="IPR029045">
    <property type="entry name" value="ClpP/crotonase-like_dom_sf"/>
</dbReference>
<dbReference type="GO" id="GO:0006635">
    <property type="term" value="P:fatty acid beta-oxidation"/>
    <property type="evidence" value="ECO:0007669"/>
    <property type="project" value="TreeGrafter"/>
</dbReference>
<dbReference type="Proteomes" id="UP001276659">
    <property type="component" value="Unassembled WGS sequence"/>
</dbReference>
<dbReference type="GO" id="GO:0016829">
    <property type="term" value="F:lyase activity"/>
    <property type="evidence" value="ECO:0007669"/>
    <property type="project" value="UniProtKB-KW"/>
</dbReference>
<evidence type="ECO:0000256" key="2">
    <source>
        <dbReference type="ARBA" id="ARBA00004924"/>
    </source>
</evidence>
<comment type="caution">
    <text evidence="9">The sequence shown here is derived from an EMBL/GenBank/DDBJ whole genome shotgun (WGS) entry which is preliminary data.</text>
</comment>
<dbReference type="PANTHER" id="PTHR11941">
    <property type="entry name" value="ENOYL-COA HYDRATASE-RELATED"/>
    <property type="match status" value="1"/>
</dbReference>
<dbReference type="InterPro" id="IPR001753">
    <property type="entry name" value="Enoyl-CoA_hydra/iso"/>
</dbReference>
<dbReference type="InterPro" id="IPR014748">
    <property type="entry name" value="Enoyl-CoA_hydra_C"/>
</dbReference>
<keyword evidence="5" id="KW-0413">Isomerase</keyword>
<dbReference type="GO" id="GO:0005777">
    <property type="term" value="C:peroxisome"/>
    <property type="evidence" value="ECO:0007669"/>
    <property type="project" value="UniProtKB-SubCell"/>
</dbReference>
<organism evidence="9 10">
    <name type="scientific">Lepraria neglecta</name>
    <dbReference type="NCBI Taxonomy" id="209136"/>
    <lineage>
        <taxon>Eukaryota</taxon>
        <taxon>Fungi</taxon>
        <taxon>Dikarya</taxon>
        <taxon>Ascomycota</taxon>
        <taxon>Pezizomycotina</taxon>
        <taxon>Lecanoromycetes</taxon>
        <taxon>OSLEUM clade</taxon>
        <taxon>Lecanoromycetidae</taxon>
        <taxon>Lecanorales</taxon>
        <taxon>Lecanorineae</taxon>
        <taxon>Stereocaulaceae</taxon>
        <taxon>Lepraria</taxon>
    </lineage>
</organism>
<evidence type="ECO:0008006" key="11">
    <source>
        <dbReference type="Google" id="ProtNLM"/>
    </source>
</evidence>
<evidence type="ECO:0000256" key="6">
    <source>
        <dbReference type="ARBA" id="ARBA00023239"/>
    </source>
</evidence>
<dbReference type="Gene3D" id="3.90.226.10">
    <property type="entry name" value="2-enoyl-CoA Hydratase, Chain A, domain 1"/>
    <property type="match status" value="1"/>
</dbReference>
<dbReference type="FunFam" id="3.90.226.10:FF:000074">
    <property type="entry name" value="Enoyl-CoA hydratase (AFU_orthologue AFUA_2G10650)"/>
    <property type="match status" value="1"/>
</dbReference>
<evidence type="ECO:0000313" key="10">
    <source>
        <dbReference type="Proteomes" id="UP001276659"/>
    </source>
</evidence>
<dbReference type="PROSITE" id="PS00166">
    <property type="entry name" value="ENOYL_COA_HYDRATASE"/>
    <property type="match status" value="1"/>
</dbReference>
<dbReference type="SUPFAM" id="SSF52096">
    <property type="entry name" value="ClpP/crotonase"/>
    <property type="match status" value="1"/>
</dbReference>
<name>A0AAD9Z5R2_9LECA</name>
<gene>
    <name evidence="9" type="ORF">OEA41_003297</name>
</gene>
<dbReference type="AlphaFoldDB" id="A0AAD9Z5R2"/>
<evidence type="ECO:0000256" key="3">
    <source>
        <dbReference type="ARBA" id="ARBA00005254"/>
    </source>
</evidence>
<dbReference type="Pfam" id="PF00378">
    <property type="entry name" value="ECH_1"/>
    <property type="match status" value="1"/>
</dbReference>
<evidence type="ECO:0000256" key="5">
    <source>
        <dbReference type="ARBA" id="ARBA00023235"/>
    </source>
</evidence>
<dbReference type="InterPro" id="IPR018376">
    <property type="entry name" value="Enoyl-CoA_hyd/isom_CS"/>
</dbReference>
<evidence type="ECO:0000256" key="8">
    <source>
        <dbReference type="SAM" id="MobiDB-lite"/>
    </source>
</evidence>
<comment type="subcellular location">
    <subcellularLocation>
        <location evidence="1">Peroxisome</location>
    </subcellularLocation>
</comment>
<comment type="pathway">
    <text evidence="2">Siderophore biosynthesis.</text>
</comment>
<dbReference type="Gene3D" id="1.10.12.10">
    <property type="entry name" value="Lyase 2-enoyl-coa Hydratase, Chain A, domain 2"/>
    <property type="match status" value="1"/>
</dbReference>
<evidence type="ECO:0000256" key="4">
    <source>
        <dbReference type="ARBA" id="ARBA00023140"/>
    </source>
</evidence>
<feature type="region of interest" description="Disordered" evidence="8">
    <location>
        <begin position="83"/>
        <end position="104"/>
    </location>
</feature>
<keyword evidence="6" id="KW-0456">Lyase</keyword>
<proteinExistence type="inferred from homology"/>
<dbReference type="GO" id="GO:0016853">
    <property type="term" value="F:isomerase activity"/>
    <property type="evidence" value="ECO:0007669"/>
    <property type="project" value="UniProtKB-KW"/>
</dbReference>